<evidence type="ECO:0000313" key="2">
    <source>
        <dbReference type="EMBL" id="KAK0747455.1"/>
    </source>
</evidence>
<dbReference type="AlphaFoldDB" id="A0AA40EXQ0"/>
<protein>
    <submittedName>
        <fullName evidence="2">Uncharacterized protein</fullName>
    </submittedName>
</protein>
<sequence length="371" mass="41172">MALGRDRGLKGAKTAKRERSIKLSGEGPPRASNARLTITDMGSLGWIRHTRRPAEVRAGDVNLCLAPHISEQHPYFSSHLAEITPDQVPCSSASQAMPSSKSSINQKSPLDEPVTGCLPNNDWVPLLIYPSFRIPEERICWKPKGSPAAVDGRCAWRCPLLADSPKRHVASSPSVTKIQRGHGASPNRATLAVAEPGDRGRHQENVLSHSHEIMHTRHYTSTNEHMLHVFGAKVTIPEASGVAPKILISLGYYAQDSRKSLQFEIQQAGWPPPAKLPTRMELARVSRSTTLEAGWSNTYVRNTYILYDRRLAHDQPSCIYFTGNSIPMHIMPRNEEPVTPRGQDTRRLSHLEGSETWRSRGCPPTGLPFEE</sequence>
<name>A0AA40EXQ0_9PEZI</name>
<gene>
    <name evidence="2" type="ORF">B0T21DRAFT_388523</name>
</gene>
<accession>A0AA40EXQ0</accession>
<proteinExistence type="predicted"/>
<feature type="compositionally biased region" description="Low complexity" evidence="1">
    <location>
        <begin position="91"/>
        <end position="103"/>
    </location>
</feature>
<evidence type="ECO:0000313" key="3">
    <source>
        <dbReference type="Proteomes" id="UP001172159"/>
    </source>
</evidence>
<feature type="compositionally biased region" description="Basic and acidic residues" evidence="1">
    <location>
        <begin position="332"/>
        <end position="358"/>
    </location>
</feature>
<feature type="region of interest" description="Disordered" evidence="1">
    <location>
        <begin position="87"/>
        <end position="108"/>
    </location>
</feature>
<dbReference type="EMBL" id="JAUKTV010000001">
    <property type="protein sequence ID" value="KAK0747455.1"/>
    <property type="molecule type" value="Genomic_DNA"/>
</dbReference>
<dbReference type="Proteomes" id="UP001172159">
    <property type="component" value="Unassembled WGS sequence"/>
</dbReference>
<feature type="region of interest" description="Disordered" evidence="1">
    <location>
        <begin position="331"/>
        <end position="371"/>
    </location>
</feature>
<evidence type="ECO:0000256" key="1">
    <source>
        <dbReference type="SAM" id="MobiDB-lite"/>
    </source>
</evidence>
<keyword evidence="3" id="KW-1185">Reference proteome</keyword>
<organism evidence="2 3">
    <name type="scientific">Apiosordaria backusii</name>
    <dbReference type="NCBI Taxonomy" id="314023"/>
    <lineage>
        <taxon>Eukaryota</taxon>
        <taxon>Fungi</taxon>
        <taxon>Dikarya</taxon>
        <taxon>Ascomycota</taxon>
        <taxon>Pezizomycotina</taxon>
        <taxon>Sordariomycetes</taxon>
        <taxon>Sordariomycetidae</taxon>
        <taxon>Sordariales</taxon>
        <taxon>Lasiosphaeriaceae</taxon>
        <taxon>Apiosordaria</taxon>
    </lineage>
</organism>
<reference evidence="2" key="1">
    <citation type="submission" date="2023-06" db="EMBL/GenBank/DDBJ databases">
        <title>Genome-scale phylogeny and comparative genomics of the fungal order Sordariales.</title>
        <authorList>
            <consortium name="Lawrence Berkeley National Laboratory"/>
            <person name="Hensen N."/>
            <person name="Bonometti L."/>
            <person name="Westerberg I."/>
            <person name="Brannstrom I.O."/>
            <person name="Guillou S."/>
            <person name="Cros-Aarteil S."/>
            <person name="Calhoun S."/>
            <person name="Haridas S."/>
            <person name="Kuo A."/>
            <person name="Mondo S."/>
            <person name="Pangilinan J."/>
            <person name="Riley R."/>
            <person name="Labutti K."/>
            <person name="Andreopoulos B."/>
            <person name="Lipzen A."/>
            <person name="Chen C."/>
            <person name="Yanf M."/>
            <person name="Daum C."/>
            <person name="Ng V."/>
            <person name="Clum A."/>
            <person name="Steindorff A."/>
            <person name="Ohm R."/>
            <person name="Martin F."/>
            <person name="Silar P."/>
            <person name="Natvig D."/>
            <person name="Lalanne C."/>
            <person name="Gautier V."/>
            <person name="Ament-Velasquez S.L."/>
            <person name="Kruys A."/>
            <person name="Hutchinson M.I."/>
            <person name="Powell A.J."/>
            <person name="Barry K."/>
            <person name="Miller A.N."/>
            <person name="Grigoriev I.V."/>
            <person name="Debuchy R."/>
            <person name="Gladieux P."/>
            <person name="Thoren M.H."/>
            <person name="Johannesson H."/>
        </authorList>
    </citation>
    <scope>NUCLEOTIDE SEQUENCE</scope>
    <source>
        <strain evidence="2">CBS 540.89</strain>
    </source>
</reference>
<feature type="compositionally biased region" description="Basic and acidic residues" evidence="1">
    <location>
        <begin position="1"/>
        <end position="21"/>
    </location>
</feature>
<feature type="region of interest" description="Disordered" evidence="1">
    <location>
        <begin position="1"/>
        <end position="34"/>
    </location>
</feature>
<comment type="caution">
    <text evidence="2">The sequence shown here is derived from an EMBL/GenBank/DDBJ whole genome shotgun (WGS) entry which is preliminary data.</text>
</comment>